<dbReference type="RefSeq" id="WP_161018891.1">
    <property type="nucleotide sequence ID" value="NZ_WWCP01000005.1"/>
</dbReference>
<proteinExistence type="predicted"/>
<dbReference type="AlphaFoldDB" id="A0A6L8MIM2"/>
<sequence>MHLPSERIYKEMRSEEVGTWIVPANGGKETALLIKAPTNALKAIVSGAKMSMVYAFQESYLCSAIRVYDVPEEPLLLCNIQRHEEEHCALRKVASVGKTPIFLFNELDVCVAWSDGILSEGDRIGLNEFLSKHPIPYSGEYSAEAIKALDNFCSITNQMTEVLASDVMAIIETPIQYGKWVSNMVSFAGNNDLQTIVLDDRDEGGVLEKSIWASLESVFPFGLHKSPQVKIGKKQRELIDVVAFYQYGSFFIEAKDLSVFAAGLDRTRERRVLGVQKQAEKAIGQLVGASKTAKRGVEAFNAKGSQIPLVLDKPLHCIVLLTELIHEGDWTEVEDAIRSAAMETGDYFHVFDLRELVMLLKCSSGQAHRLDYNLMKRFERFVEAGTIHIRSRPAPK</sequence>
<name>A0A6L8MIM2_9BURK</name>
<comment type="caution">
    <text evidence="1">The sequence shown here is derived from an EMBL/GenBank/DDBJ whole genome shotgun (WGS) entry which is preliminary data.</text>
</comment>
<evidence type="ECO:0000313" key="2">
    <source>
        <dbReference type="Proteomes" id="UP000474565"/>
    </source>
</evidence>
<evidence type="ECO:0000313" key="1">
    <source>
        <dbReference type="EMBL" id="MYM81762.1"/>
    </source>
</evidence>
<protein>
    <submittedName>
        <fullName evidence="1">Uncharacterized protein</fullName>
    </submittedName>
</protein>
<dbReference type="Proteomes" id="UP000474565">
    <property type="component" value="Unassembled WGS sequence"/>
</dbReference>
<reference evidence="1 2" key="1">
    <citation type="submission" date="2019-12" db="EMBL/GenBank/DDBJ databases">
        <title>Novel species isolated from a subtropical stream in China.</title>
        <authorList>
            <person name="Lu H."/>
        </authorList>
    </citation>
    <scope>NUCLEOTIDE SEQUENCE [LARGE SCALE GENOMIC DNA]</scope>
    <source>
        <strain evidence="1 2">FT50W</strain>
    </source>
</reference>
<gene>
    <name evidence="1" type="ORF">GTP44_07290</name>
</gene>
<organism evidence="1 2">
    <name type="scientific">Duganella lactea</name>
    <dbReference type="NCBI Taxonomy" id="2692173"/>
    <lineage>
        <taxon>Bacteria</taxon>
        <taxon>Pseudomonadati</taxon>
        <taxon>Pseudomonadota</taxon>
        <taxon>Betaproteobacteria</taxon>
        <taxon>Burkholderiales</taxon>
        <taxon>Oxalobacteraceae</taxon>
        <taxon>Telluria group</taxon>
        <taxon>Duganella</taxon>
    </lineage>
</organism>
<dbReference type="EMBL" id="WWCP01000005">
    <property type="protein sequence ID" value="MYM81762.1"/>
    <property type="molecule type" value="Genomic_DNA"/>
</dbReference>
<accession>A0A6L8MIM2</accession>